<name>A0AAD4UUX8_PRUDU</name>
<keyword evidence="3" id="KW-1185">Reference proteome</keyword>
<feature type="region of interest" description="Disordered" evidence="1">
    <location>
        <begin position="20"/>
        <end position="55"/>
    </location>
</feature>
<proteinExistence type="predicted"/>
<dbReference type="EMBL" id="JAJFAZ020000008">
    <property type="protein sequence ID" value="KAI5313455.1"/>
    <property type="molecule type" value="Genomic_DNA"/>
</dbReference>
<protein>
    <submittedName>
        <fullName evidence="2">Uncharacterized protein</fullName>
    </submittedName>
</protein>
<gene>
    <name evidence="2" type="ORF">L3X38_042631</name>
</gene>
<sequence>MEVAVAEMAKLEHPISCKALIKPPKDQKPPPFTGGDVMQADSGNPPNMGRRVTKEVNRKPKATISAGVVLCSRCKCECELEIALDEQREPTVSVFDIIRASRQQTTILALSRGTARQRTYKKNLPNRSKRWLSSRRKKCQSRYLEMIGHWQPS</sequence>
<comment type="caution">
    <text evidence="2">The sequence shown here is derived from an EMBL/GenBank/DDBJ whole genome shotgun (WGS) entry which is preliminary data.</text>
</comment>
<evidence type="ECO:0000313" key="3">
    <source>
        <dbReference type="Proteomes" id="UP001054821"/>
    </source>
</evidence>
<evidence type="ECO:0000313" key="2">
    <source>
        <dbReference type="EMBL" id="KAI5313455.1"/>
    </source>
</evidence>
<reference evidence="2 3" key="1">
    <citation type="journal article" date="2022" name="G3 (Bethesda)">
        <title>Whole-genome sequence and methylome profiling of the almond [Prunus dulcis (Mill.) D.A. Webb] cultivar 'Nonpareil'.</title>
        <authorList>
            <person name="D'Amico-Willman K.M."/>
            <person name="Ouma W.Z."/>
            <person name="Meulia T."/>
            <person name="Sideli G.M."/>
            <person name="Gradziel T.M."/>
            <person name="Fresnedo-Ramirez J."/>
        </authorList>
    </citation>
    <scope>NUCLEOTIDE SEQUENCE [LARGE SCALE GENOMIC DNA]</scope>
    <source>
        <strain evidence="2">Clone GOH B32 T37-40</strain>
    </source>
</reference>
<organism evidence="2 3">
    <name type="scientific">Prunus dulcis</name>
    <name type="common">Almond</name>
    <name type="synonym">Amygdalus dulcis</name>
    <dbReference type="NCBI Taxonomy" id="3755"/>
    <lineage>
        <taxon>Eukaryota</taxon>
        <taxon>Viridiplantae</taxon>
        <taxon>Streptophyta</taxon>
        <taxon>Embryophyta</taxon>
        <taxon>Tracheophyta</taxon>
        <taxon>Spermatophyta</taxon>
        <taxon>Magnoliopsida</taxon>
        <taxon>eudicotyledons</taxon>
        <taxon>Gunneridae</taxon>
        <taxon>Pentapetalae</taxon>
        <taxon>rosids</taxon>
        <taxon>fabids</taxon>
        <taxon>Rosales</taxon>
        <taxon>Rosaceae</taxon>
        <taxon>Amygdaloideae</taxon>
        <taxon>Amygdaleae</taxon>
        <taxon>Prunus</taxon>
    </lineage>
</organism>
<accession>A0AAD4UUX8</accession>
<dbReference type="AlphaFoldDB" id="A0AAD4UUX8"/>
<evidence type="ECO:0000256" key="1">
    <source>
        <dbReference type="SAM" id="MobiDB-lite"/>
    </source>
</evidence>
<dbReference type="Proteomes" id="UP001054821">
    <property type="component" value="Chromosome 8"/>
</dbReference>